<dbReference type="PROSITE" id="PS51257">
    <property type="entry name" value="PROKAR_LIPOPROTEIN"/>
    <property type="match status" value="1"/>
</dbReference>
<dbReference type="Pfam" id="PF15892">
    <property type="entry name" value="BNR_4"/>
    <property type="match status" value="1"/>
</dbReference>
<dbReference type="EMBL" id="FXAU01000003">
    <property type="protein sequence ID" value="SMG29002.1"/>
    <property type="molecule type" value="Genomic_DNA"/>
</dbReference>
<evidence type="ECO:0000313" key="2">
    <source>
        <dbReference type="Proteomes" id="UP000192980"/>
    </source>
</evidence>
<protein>
    <submittedName>
        <fullName evidence="1">BNR repeat-containing family member</fullName>
    </submittedName>
</protein>
<organism evidence="1 2">
    <name type="scientific">Sphingobacterium psychroaquaticum</name>
    <dbReference type="NCBI Taxonomy" id="561061"/>
    <lineage>
        <taxon>Bacteria</taxon>
        <taxon>Pseudomonadati</taxon>
        <taxon>Bacteroidota</taxon>
        <taxon>Sphingobacteriia</taxon>
        <taxon>Sphingobacteriales</taxon>
        <taxon>Sphingobacteriaceae</taxon>
        <taxon>Sphingobacterium</taxon>
    </lineage>
</organism>
<dbReference type="SUPFAM" id="SSF110296">
    <property type="entry name" value="Oligoxyloglucan reducing end-specific cellobiohydrolase"/>
    <property type="match status" value="1"/>
</dbReference>
<keyword evidence="2" id="KW-1185">Reference proteome</keyword>
<dbReference type="STRING" id="561061.SAMN05660862_1863"/>
<dbReference type="AlphaFoldDB" id="A0A1X7JLC5"/>
<sequence length="440" mass="50089">MKNIALQRTQFSRIPLYIWWFFLLTSCAGIQQSVVGEGWAGNTINTAVFRKNALVSDADFQYTAYYNQEGFVALGKRRLGTDLWETQVTNYKGNIRDAHNVIAIMVDAHGYLHVAWDHHNTRLRYARSITPGSLALSSEQPMIGLNEGQVSYPEFYALPNGSLLFLYRDGGSGNGNLVINKYNPETERWCRIHNNLIDGEGKRNAYWQAYVDNKGAIHLSWVWRETPDVGSNHDMAYACSTDGGVTWMRTTGTPYTLPITAENAEYATHIAMQHELINQTAMAADEDGNPFIASYWRSPGALVPQYKLIYHIHGQWQVRSLDFRKTAFSLRGGGTKEIPIARPQLMVKGKGEDAAVYLLFRDNERRNRPSLLRIDKLKDKGFKLMDLDKTSLASWEPNYDTELWRRNHILHVFIQTTAQKDGEGVLDVPSTPVRILQWKP</sequence>
<proteinExistence type="predicted"/>
<reference evidence="1 2" key="1">
    <citation type="submission" date="2017-04" db="EMBL/GenBank/DDBJ databases">
        <authorList>
            <person name="Afonso C.L."/>
            <person name="Miller P.J."/>
            <person name="Scott M.A."/>
            <person name="Spackman E."/>
            <person name="Goraichik I."/>
            <person name="Dimitrov K.M."/>
            <person name="Suarez D.L."/>
            <person name="Swayne D.E."/>
        </authorList>
    </citation>
    <scope>NUCLEOTIDE SEQUENCE [LARGE SCALE GENOMIC DNA]</scope>
    <source>
        <strain evidence="1 2">DSM 22418</strain>
    </source>
</reference>
<gene>
    <name evidence="1" type="ORF">SAMN05660862_1863</name>
</gene>
<name>A0A1X7JLC5_9SPHI</name>
<dbReference type="Proteomes" id="UP000192980">
    <property type="component" value="Unassembled WGS sequence"/>
</dbReference>
<evidence type="ECO:0000313" key="1">
    <source>
        <dbReference type="EMBL" id="SMG29002.1"/>
    </source>
</evidence>
<dbReference type="RefSeq" id="WP_085472624.1">
    <property type="nucleotide sequence ID" value="NZ_FXAU01000003.1"/>
</dbReference>
<dbReference type="OrthoDB" id="223410at2"/>
<accession>A0A1X7JLC5</accession>